<sequence length="78" mass="8587">KPDLTGVIVAWSIELSKFDLRFEPCGSVHGQHLADFATELSLAKDDPPQPWLLYVDDLSDKKGGEVGVFLEGPHNLLI</sequence>
<dbReference type="EMBL" id="AP015035">
    <property type="protein sequence ID" value="BAT78614.1"/>
    <property type="molecule type" value="Genomic_DNA"/>
</dbReference>
<protein>
    <submittedName>
        <fullName evidence="1">Uncharacterized protein</fullName>
    </submittedName>
</protein>
<gene>
    <name evidence="1" type="primary">Vigan.02G131400</name>
    <name evidence="1" type="ORF">VIGAN_02131400</name>
</gene>
<name>A0A0S3RDX6_PHAAN</name>
<accession>A0A0S3RDX6</accession>
<evidence type="ECO:0000313" key="1">
    <source>
        <dbReference type="EMBL" id="BAT78614.1"/>
    </source>
</evidence>
<reference evidence="1 2" key="1">
    <citation type="journal article" date="2015" name="Sci. Rep.">
        <title>The power of single molecule real-time sequencing technology in the de novo assembly of a eukaryotic genome.</title>
        <authorList>
            <person name="Sakai H."/>
            <person name="Naito K."/>
            <person name="Ogiso-Tanaka E."/>
            <person name="Takahashi Y."/>
            <person name="Iseki K."/>
            <person name="Muto C."/>
            <person name="Satou K."/>
            <person name="Teruya K."/>
            <person name="Shiroma A."/>
            <person name="Shimoji M."/>
            <person name="Hirano T."/>
            <person name="Itoh T."/>
            <person name="Kaga A."/>
            <person name="Tomooka N."/>
        </authorList>
    </citation>
    <scope>NUCLEOTIDE SEQUENCE [LARGE SCALE GENOMIC DNA]</scope>
    <source>
        <strain evidence="2">cv. Shumari</strain>
    </source>
</reference>
<feature type="non-terminal residue" evidence="1">
    <location>
        <position position="1"/>
    </location>
</feature>
<organism evidence="1 2">
    <name type="scientific">Vigna angularis var. angularis</name>
    <dbReference type="NCBI Taxonomy" id="157739"/>
    <lineage>
        <taxon>Eukaryota</taxon>
        <taxon>Viridiplantae</taxon>
        <taxon>Streptophyta</taxon>
        <taxon>Embryophyta</taxon>
        <taxon>Tracheophyta</taxon>
        <taxon>Spermatophyta</taxon>
        <taxon>Magnoliopsida</taxon>
        <taxon>eudicotyledons</taxon>
        <taxon>Gunneridae</taxon>
        <taxon>Pentapetalae</taxon>
        <taxon>rosids</taxon>
        <taxon>fabids</taxon>
        <taxon>Fabales</taxon>
        <taxon>Fabaceae</taxon>
        <taxon>Papilionoideae</taxon>
        <taxon>50 kb inversion clade</taxon>
        <taxon>NPAAA clade</taxon>
        <taxon>indigoferoid/millettioid clade</taxon>
        <taxon>Phaseoleae</taxon>
        <taxon>Vigna</taxon>
    </lineage>
</organism>
<dbReference type="AlphaFoldDB" id="A0A0S3RDX6"/>
<proteinExistence type="predicted"/>
<evidence type="ECO:0000313" key="2">
    <source>
        <dbReference type="Proteomes" id="UP000291084"/>
    </source>
</evidence>
<keyword evidence="2" id="KW-1185">Reference proteome</keyword>
<dbReference type="Proteomes" id="UP000291084">
    <property type="component" value="Chromosome 2"/>
</dbReference>